<evidence type="ECO:0008006" key="3">
    <source>
        <dbReference type="Google" id="ProtNLM"/>
    </source>
</evidence>
<proteinExistence type="predicted"/>
<sequence length="153" mass="17316">MNRVVYLSLTLFLVAVPLGLAWSSMLKPAPAPLETRESYRDKIAIEGLFAVRGTEGKQSGIPVVWFRLRNNGQRTVDEVRVHVNFLNKYGDIVHEVDFHPVHTGAYGFEKVEPLGPGDVWQMSNIRYYMPQGVPHTWKPGAVTAHVESVRFKE</sequence>
<dbReference type="Proteomes" id="UP001595776">
    <property type="component" value="Unassembled WGS sequence"/>
</dbReference>
<keyword evidence="2" id="KW-1185">Reference proteome</keyword>
<organism evidence="1 2">
    <name type="scientific">Kordiimonas lipolytica</name>
    <dbReference type="NCBI Taxonomy" id="1662421"/>
    <lineage>
        <taxon>Bacteria</taxon>
        <taxon>Pseudomonadati</taxon>
        <taxon>Pseudomonadota</taxon>
        <taxon>Alphaproteobacteria</taxon>
        <taxon>Kordiimonadales</taxon>
        <taxon>Kordiimonadaceae</taxon>
        <taxon>Kordiimonas</taxon>
    </lineage>
</organism>
<dbReference type="EMBL" id="JBHSCR010000006">
    <property type="protein sequence ID" value="MFC4348128.1"/>
    <property type="molecule type" value="Genomic_DNA"/>
</dbReference>
<gene>
    <name evidence="1" type="ORF">ACFO5Q_09755</name>
</gene>
<name>A0ABV8UAD0_9PROT</name>
<accession>A0ABV8UAD0</accession>
<evidence type="ECO:0000313" key="1">
    <source>
        <dbReference type="EMBL" id="MFC4348128.1"/>
    </source>
</evidence>
<comment type="caution">
    <text evidence="1">The sequence shown here is derived from an EMBL/GenBank/DDBJ whole genome shotgun (WGS) entry which is preliminary data.</text>
</comment>
<evidence type="ECO:0000313" key="2">
    <source>
        <dbReference type="Proteomes" id="UP001595776"/>
    </source>
</evidence>
<protein>
    <recommendedName>
        <fullName evidence="3">DUF2393 domain-containing protein</fullName>
    </recommendedName>
</protein>
<dbReference type="RefSeq" id="WP_068149966.1">
    <property type="nucleotide sequence ID" value="NZ_JBHSCR010000006.1"/>
</dbReference>
<reference evidence="2" key="1">
    <citation type="journal article" date="2019" name="Int. J. Syst. Evol. Microbiol.">
        <title>The Global Catalogue of Microorganisms (GCM) 10K type strain sequencing project: providing services to taxonomists for standard genome sequencing and annotation.</title>
        <authorList>
            <consortium name="The Broad Institute Genomics Platform"/>
            <consortium name="The Broad Institute Genome Sequencing Center for Infectious Disease"/>
            <person name="Wu L."/>
            <person name="Ma J."/>
        </authorList>
    </citation>
    <scope>NUCLEOTIDE SEQUENCE [LARGE SCALE GENOMIC DNA]</scope>
    <source>
        <strain evidence="2">CGMCC 1.15304</strain>
    </source>
</reference>